<sequence>METCITLLPETGESRDATLHELLYISQSRAQTGVTVHEQNCNGSEQASLGVSRHCALACGPHACTASTRPQPAQNCSAALVGLATCASYAVPGSHGAPSDECCTAMKGVDRVSLCDTLNIISRMPAACKLSPVTCSDLPS</sequence>
<dbReference type="Gene3D" id="1.10.110.10">
    <property type="entry name" value="Plant lipid-transfer and hydrophobic proteins"/>
    <property type="match status" value="1"/>
</dbReference>
<dbReference type="EMBL" id="HG996470">
    <property type="protein sequence ID" value="CAG1839267.1"/>
    <property type="molecule type" value="Genomic_DNA"/>
</dbReference>
<evidence type="ECO:0000256" key="2">
    <source>
        <dbReference type="ARBA" id="ARBA00022525"/>
    </source>
</evidence>
<evidence type="ECO:0000256" key="1">
    <source>
        <dbReference type="ARBA" id="ARBA00004613"/>
    </source>
</evidence>
<accession>A0A8D6ZZB8</accession>
<dbReference type="PANTHER" id="PTHR35501">
    <property type="entry name" value="PROTEIN YY1"/>
    <property type="match status" value="1"/>
</dbReference>
<organism evidence="5">
    <name type="scientific">Musa acuminata subsp. malaccensis</name>
    <name type="common">Wild banana</name>
    <name type="synonym">Musa malaccensis</name>
    <dbReference type="NCBI Taxonomy" id="214687"/>
    <lineage>
        <taxon>Eukaryota</taxon>
        <taxon>Viridiplantae</taxon>
        <taxon>Streptophyta</taxon>
        <taxon>Embryophyta</taxon>
        <taxon>Tracheophyta</taxon>
        <taxon>Spermatophyta</taxon>
        <taxon>Magnoliopsida</taxon>
        <taxon>Liliopsida</taxon>
        <taxon>Zingiberales</taxon>
        <taxon>Musaceae</taxon>
        <taxon>Musa</taxon>
    </lineage>
</organism>
<protein>
    <submittedName>
        <fullName evidence="5">(wild Malaysian banana) hypothetical protein</fullName>
    </submittedName>
</protein>
<proteinExistence type="inferred from homology"/>
<dbReference type="Pfam" id="PF00234">
    <property type="entry name" value="Tryp_alpha_amyl"/>
    <property type="match status" value="1"/>
</dbReference>
<comment type="similarity">
    <text evidence="3">Belongs to the A9/FIL1 family.</text>
</comment>
<dbReference type="AlphaFoldDB" id="A0A8D6ZZB8"/>
<feature type="domain" description="Bifunctional inhibitor/plant lipid transfer protein/seed storage helical" evidence="4">
    <location>
        <begin position="76"/>
        <end position="135"/>
    </location>
</feature>
<dbReference type="EMBL" id="HG996470">
    <property type="protein sequence ID" value="CAG1839270.1"/>
    <property type="molecule type" value="Genomic_DNA"/>
</dbReference>
<evidence type="ECO:0000256" key="3">
    <source>
        <dbReference type="ARBA" id="ARBA00038300"/>
    </source>
</evidence>
<comment type="subcellular location">
    <subcellularLocation>
        <location evidence="1">Secreted</location>
    </subcellularLocation>
</comment>
<dbReference type="GO" id="GO:0005576">
    <property type="term" value="C:extracellular region"/>
    <property type="evidence" value="ECO:0007669"/>
    <property type="project" value="UniProtKB-SubCell"/>
</dbReference>
<dbReference type="PANTHER" id="PTHR35501:SF3">
    <property type="entry name" value="PROTEIN YY1"/>
    <property type="match status" value="1"/>
</dbReference>
<dbReference type="InterPro" id="IPR036312">
    <property type="entry name" value="Bifun_inhib/LTP/seed_sf"/>
</dbReference>
<dbReference type="SMART" id="SM00499">
    <property type="entry name" value="AAI"/>
    <property type="match status" value="1"/>
</dbReference>
<reference evidence="5" key="1">
    <citation type="submission" date="2021-03" db="EMBL/GenBank/DDBJ databases">
        <authorList>
            <consortium name="Genoscope - CEA"/>
            <person name="William W."/>
        </authorList>
    </citation>
    <scope>NUCLEOTIDE SEQUENCE</scope>
    <source>
        <strain evidence="5">Doubled-haploid Pahang</strain>
    </source>
</reference>
<keyword evidence="2" id="KW-0964">Secreted</keyword>
<feature type="non-terminal residue" evidence="5">
    <location>
        <position position="1"/>
    </location>
</feature>
<evidence type="ECO:0000313" key="6">
    <source>
        <dbReference type="EMBL" id="CAG1839270.1"/>
    </source>
</evidence>
<dbReference type="SUPFAM" id="SSF47699">
    <property type="entry name" value="Bifunctional inhibitor/lipid-transfer protein/seed storage 2S albumin"/>
    <property type="match status" value="1"/>
</dbReference>
<dbReference type="InterPro" id="IPR016140">
    <property type="entry name" value="Bifunc_inhib/LTP/seed_store"/>
</dbReference>
<gene>
    <name evidence="5" type="ORF">GSMUA_274440.1</name>
    <name evidence="6" type="ORF">GSMUA_274470.1</name>
</gene>
<name>A0A8D6ZZB8_MUSAM</name>
<evidence type="ECO:0000259" key="4">
    <source>
        <dbReference type="SMART" id="SM00499"/>
    </source>
</evidence>
<evidence type="ECO:0000313" key="5">
    <source>
        <dbReference type="EMBL" id="CAG1839267.1"/>
    </source>
</evidence>